<comment type="similarity">
    <text evidence="2">Belongs to the fatty acid desaturase type 1 family.</text>
</comment>
<dbReference type="PANTHER" id="PTHR11351">
    <property type="entry name" value="ACYL-COA DESATURASE"/>
    <property type="match status" value="1"/>
</dbReference>
<evidence type="ECO:0000256" key="6">
    <source>
        <dbReference type="ARBA" id="ARBA00022723"/>
    </source>
</evidence>
<dbReference type="InterPro" id="IPR018506">
    <property type="entry name" value="Cyt_B5_heme-BS"/>
</dbReference>
<proteinExistence type="inferred from homology"/>
<evidence type="ECO:0000256" key="9">
    <source>
        <dbReference type="ARBA" id="ARBA00023002"/>
    </source>
</evidence>
<gene>
    <name evidence="16" type="ORF">JYZ213_LOCUS18513</name>
</gene>
<dbReference type="Pfam" id="PF00173">
    <property type="entry name" value="Cyt-b5"/>
    <property type="match status" value="1"/>
</dbReference>
<evidence type="ECO:0000256" key="10">
    <source>
        <dbReference type="ARBA" id="ARBA00023004"/>
    </source>
</evidence>
<dbReference type="GO" id="GO:0004768">
    <property type="term" value="F:stearoyl-CoA 9-desaturase activity"/>
    <property type="evidence" value="ECO:0007669"/>
    <property type="project" value="InterPro"/>
</dbReference>
<evidence type="ECO:0000313" key="16">
    <source>
        <dbReference type="EMBL" id="CAF1047927.1"/>
    </source>
</evidence>
<protein>
    <recommendedName>
        <fullName evidence="15">Cytochrome b5 heme-binding domain-containing protein</fullName>
    </recommendedName>
</protein>
<evidence type="ECO:0000256" key="5">
    <source>
        <dbReference type="ARBA" id="ARBA00022692"/>
    </source>
</evidence>
<evidence type="ECO:0000256" key="8">
    <source>
        <dbReference type="ARBA" id="ARBA00022989"/>
    </source>
</evidence>
<evidence type="ECO:0000256" key="4">
    <source>
        <dbReference type="ARBA" id="ARBA00022617"/>
    </source>
</evidence>
<keyword evidence="13" id="KW-0275">Fatty acid biosynthesis</keyword>
<dbReference type="AlphaFoldDB" id="A0A814K9H0"/>
<feature type="transmembrane region" description="Helical" evidence="14">
    <location>
        <begin position="219"/>
        <end position="239"/>
    </location>
</feature>
<dbReference type="InterPro" id="IPR001522">
    <property type="entry name" value="FADS-1_CS"/>
</dbReference>
<dbReference type="InterPro" id="IPR001199">
    <property type="entry name" value="Cyt_B5-like_heme/steroid-bd"/>
</dbReference>
<dbReference type="CDD" id="cd03505">
    <property type="entry name" value="Delta9-FADS-like"/>
    <property type="match status" value="1"/>
</dbReference>
<evidence type="ECO:0000313" key="17">
    <source>
        <dbReference type="Proteomes" id="UP000663845"/>
    </source>
</evidence>
<dbReference type="SMART" id="SM01117">
    <property type="entry name" value="Cyt-b5"/>
    <property type="match status" value="1"/>
</dbReference>
<dbReference type="SUPFAM" id="SSF55856">
    <property type="entry name" value="Cytochrome b5-like heme/steroid binding domain"/>
    <property type="match status" value="1"/>
</dbReference>
<keyword evidence="6" id="KW-0479">Metal-binding</keyword>
<dbReference type="PANTHER" id="PTHR11351:SF31">
    <property type="entry name" value="DESATURASE 1, ISOFORM A-RELATED"/>
    <property type="match status" value="1"/>
</dbReference>
<dbReference type="Gene3D" id="3.10.120.10">
    <property type="entry name" value="Cytochrome b5-like heme/steroid binding domain"/>
    <property type="match status" value="1"/>
</dbReference>
<evidence type="ECO:0000256" key="2">
    <source>
        <dbReference type="ARBA" id="ARBA00009295"/>
    </source>
</evidence>
<keyword evidence="12 14" id="KW-0472">Membrane</keyword>
<dbReference type="PIRSF" id="PIRSF000345">
    <property type="entry name" value="OLE1"/>
    <property type="match status" value="1"/>
</dbReference>
<dbReference type="PROSITE" id="PS00476">
    <property type="entry name" value="FATTY_ACID_DESATUR_1"/>
    <property type="match status" value="1"/>
</dbReference>
<dbReference type="GO" id="GO:0020037">
    <property type="term" value="F:heme binding"/>
    <property type="evidence" value="ECO:0007669"/>
    <property type="project" value="InterPro"/>
</dbReference>
<keyword evidence="4" id="KW-0349">Heme</keyword>
<keyword evidence="5 14" id="KW-0812">Transmembrane</keyword>
<evidence type="ECO:0000256" key="11">
    <source>
        <dbReference type="ARBA" id="ARBA00023098"/>
    </source>
</evidence>
<keyword evidence="11" id="KW-0443">Lipid metabolism</keyword>
<evidence type="ECO:0000256" key="3">
    <source>
        <dbReference type="ARBA" id="ARBA00022516"/>
    </source>
</evidence>
<dbReference type="GO" id="GO:0005506">
    <property type="term" value="F:iron ion binding"/>
    <property type="evidence" value="ECO:0007669"/>
    <property type="project" value="TreeGrafter"/>
</dbReference>
<keyword evidence="10" id="KW-0408">Iron</keyword>
<feature type="domain" description="Cytochrome b5 heme-binding" evidence="15">
    <location>
        <begin position="372"/>
        <end position="452"/>
    </location>
</feature>
<comment type="subcellular location">
    <subcellularLocation>
        <location evidence="1">Membrane</location>
        <topology evidence="1">Multi-pass membrane protein</topology>
    </subcellularLocation>
</comment>
<evidence type="ECO:0000256" key="12">
    <source>
        <dbReference type="ARBA" id="ARBA00023136"/>
    </source>
</evidence>
<evidence type="ECO:0000256" key="13">
    <source>
        <dbReference type="ARBA" id="ARBA00023160"/>
    </source>
</evidence>
<dbReference type="GO" id="GO:0006636">
    <property type="term" value="P:unsaturated fatty acid biosynthetic process"/>
    <property type="evidence" value="ECO:0007669"/>
    <property type="project" value="InterPro"/>
</dbReference>
<dbReference type="InterPro" id="IPR015876">
    <property type="entry name" value="Acyl-CoA_DS"/>
</dbReference>
<dbReference type="PRINTS" id="PR00075">
    <property type="entry name" value="FACDDSATRASE"/>
</dbReference>
<dbReference type="InterPro" id="IPR005804">
    <property type="entry name" value="FA_desaturase_dom"/>
</dbReference>
<reference evidence="16" key="1">
    <citation type="submission" date="2021-02" db="EMBL/GenBank/DDBJ databases">
        <authorList>
            <person name="Nowell W R."/>
        </authorList>
    </citation>
    <scope>NUCLEOTIDE SEQUENCE</scope>
</reference>
<dbReference type="Proteomes" id="UP000663845">
    <property type="component" value="Unassembled WGS sequence"/>
</dbReference>
<dbReference type="PROSITE" id="PS50255">
    <property type="entry name" value="CYTOCHROME_B5_2"/>
    <property type="match status" value="1"/>
</dbReference>
<keyword evidence="7" id="KW-0276">Fatty acid metabolism</keyword>
<keyword evidence="3" id="KW-0444">Lipid biosynthesis</keyword>
<dbReference type="InterPro" id="IPR009160">
    <property type="entry name" value="Acyl-CoA_deSatase_haem/ster-bd"/>
</dbReference>
<feature type="transmembrane region" description="Helical" evidence="14">
    <location>
        <begin position="139"/>
        <end position="159"/>
    </location>
</feature>
<feature type="transmembrane region" description="Helical" evidence="14">
    <location>
        <begin position="108"/>
        <end position="127"/>
    </location>
</feature>
<evidence type="ECO:0000256" key="7">
    <source>
        <dbReference type="ARBA" id="ARBA00022832"/>
    </source>
</evidence>
<keyword evidence="9" id="KW-0560">Oxidoreductase</keyword>
<dbReference type="Pfam" id="PF00487">
    <property type="entry name" value="FA_desaturase"/>
    <property type="match status" value="1"/>
</dbReference>
<accession>A0A814K9H0</accession>
<sequence length="464" mass="52904">MAYTTDSIDYSDAAIPDILKSPHILASNIDRSLSSTRSKMSVIEEEEILMKTNYVARILKNEPELLPITKSNWYKEIHWSQAIFLCIEPFIALYGISTTSIVWQTVAFALFWYSLTGLGITAGYHRLLAHRSYEACLGLRYALVTLAAGAFQGSALWWAKRHRAHHRYTDTDLDPYNAHKSIFHAHIGWLLFKPRRNLPLIDITDLAHDESVQWQHKNFIALAMSMTFFVPTLVCGLGWNDYRGGFFFASVLRLVMLHHSTFCVNSLAHYLGDMPFDDKHTPRDHFITALITGGEGYHNFHHEFPSDYRNALKWFQYDPTKWVIWIAMKCGLASNLKKFPDNEIQKGRYTMTVKALNEVRDSIAWPKDRTQLPIISFEEYQQMSNGDDGRQFVLIAGFVHDVTDFIDSHPGGRALLKSQVGKDATVPFHGGVHAHNNAAHNLLAMMRVAICEQGGEVECLKKQL</sequence>
<dbReference type="EMBL" id="CAJNOG010000181">
    <property type="protein sequence ID" value="CAF1047927.1"/>
    <property type="molecule type" value="Genomic_DNA"/>
</dbReference>
<dbReference type="GO" id="GO:0005789">
    <property type="term" value="C:endoplasmic reticulum membrane"/>
    <property type="evidence" value="ECO:0007669"/>
    <property type="project" value="TreeGrafter"/>
</dbReference>
<organism evidence="16 17">
    <name type="scientific">Adineta steineri</name>
    <dbReference type="NCBI Taxonomy" id="433720"/>
    <lineage>
        <taxon>Eukaryota</taxon>
        <taxon>Metazoa</taxon>
        <taxon>Spiralia</taxon>
        <taxon>Gnathifera</taxon>
        <taxon>Rotifera</taxon>
        <taxon>Eurotatoria</taxon>
        <taxon>Bdelloidea</taxon>
        <taxon>Adinetida</taxon>
        <taxon>Adinetidae</taxon>
        <taxon>Adineta</taxon>
    </lineage>
</organism>
<evidence type="ECO:0000259" key="15">
    <source>
        <dbReference type="PROSITE" id="PS50255"/>
    </source>
</evidence>
<dbReference type="InterPro" id="IPR036400">
    <property type="entry name" value="Cyt_B5-like_heme/steroid_sf"/>
</dbReference>
<keyword evidence="8 14" id="KW-1133">Transmembrane helix</keyword>
<evidence type="ECO:0000256" key="14">
    <source>
        <dbReference type="SAM" id="Phobius"/>
    </source>
</evidence>
<comment type="caution">
    <text evidence="16">The sequence shown here is derived from an EMBL/GenBank/DDBJ whole genome shotgun (WGS) entry which is preliminary data.</text>
</comment>
<name>A0A814K9H0_9BILA</name>
<dbReference type="PROSITE" id="PS00191">
    <property type="entry name" value="CYTOCHROME_B5_1"/>
    <property type="match status" value="1"/>
</dbReference>
<evidence type="ECO:0000256" key="1">
    <source>
        <dbReference type="ARBA" id="ARBA00004141"/>
    </source>
</evidence>